<evidence type="ECO:0000256" key="2">
    <source>
        <dbReference type="SAM" id="Phobius"/>
    </source>
</evidence>
<reference evidence="4 5" key="1">
    <citation type="submission" date="2021-08" db="EMBL/GenBank/DDBJ databases">
        <title>Draft Genome Sequence of Phanerochaete sordida strain YK-624.</title>
        <authorList>
            <person name="Mori T."/>
            <person name="Dohra H."/>
            <person name="Suzuki T."/>
            <person name="Kawagishi H."/>
            <person name="Hirai H."/>
        </authorList>
    </citation>
    <scope>NUCLEOTIDE SEQUENCE [LARGE SCALE GENOMIC DNA]</scope>
    <source>
        <strain evidence="4 5">YK-624</strain>
    </source>
</reference>
<feature type="transmembrane region" description="Helical" evidence="2">
    <location>
        <begin position="165"/>
        <end position="190"/>
    </location>
</feature>
<feature type="transmembrane region" description="Helical" evidence="2">
    <location>
        <begin position="40"/>
        <end position="62"/>
    </location>
</feature>
<evidence type="ECO:0000256" key="1">
    <source>
        <dbReference type="SAM" id="MobiDB-lite"/>
    </source>
</evidence>
<feature type="region of interest" description="Disordered" evidence="1">
    <location>
        <begin position="767"/>
        <end position="786"/>
    </location>
</feature>
<evidence type="ECO:0000313" key="5">
    <source>
        <dbReference type="Proteomes" id="UP000703269"/>
    </source>
</evidence>
<comment type="caution">
    <text evidence="4">The sequence shown here is derived from an EMBL/GenBank/DDBJ whole genome shotgun (WGS) entry which is preliminary data.</text>
</comment>
<feature type="transmembrane region" description="Helical" evidence="2">
    <location>
        <begin position="108"/>
        <end position="127"/>
    </location>
</feature>
<gene>
    <name evidence="4" type="ORF">PsYK624_033400</name>
</gene>
<dbReference type="OrthoDB" id="2691297at2759"/>
<proteinExistence type="predicted"/>
<feature type="compositionally biased region" description="Polar residues" evidence="1">
    <location>
        <begin position="767"/>
        <end position="778"/>
    </location>
</feature>
<feature type="compositionally biased region" description="Basic and acidic residues" evidence="1">
    <location>
        <begin position="1105"/>
        <end position="1147"/>
    </location>
</feature>
<feature type="region of interest" description="Disordered" evidence="1">
    <location>
        <begin position="794"/>
        <end position="819"/>
    </location>
</feature>
<organism evidence="4 5">
    <name type="scientific">Phanerochaete sordida</name>
    <dbReference type="NCBI Taxonomy" id="48140"/>
    <lineage>
        <taxon>Eukaryota</taxon>
        <taxon>Fungi</taxon>
        <taxon>Dikarya</taxon>
        <taxon>Basidiomycota</taxon>
        <taxon>Agaricomycotina</taxon>
        <taxon>Agaricomycetes</taxon>
        <taxon>Polyporales</taxon>
        <taxon>Phanerochaetaceae</taxon>
        <taxon>Phanerochaete</taxon>
    </lineage>
</organism>
<feature type="compositionally biased region" description="Low complexity" evidence="1">
    <location>
        <begin position="1000"/>
        <end position="1010"/>
    </location>
</feature>
<feature type="compositionally biased region" description="Polar residues" evidence="1">
    <location>
        <begin position="1160"/>
        <end position="1194"/>
    </location>
</feature>
<keyword evidence="2" id="KW-0812">Transmembrane</keyword>
<keyword evidence="2" id="KW-1133">Transmembrane helix</keyword>
<name>A0A9P3G365_9APHY</name>
<dbReference type="EMBL" id="BPQB01000006">
    <property type="protein sequence ID" value="GJE87257.1"/>
    <property type="molecule type" value="Genomic_DNA"/>
</dbReference>
<dbReference type="Proteomes" id="UP000703269">
    <property type="component" value="Unassembled WGS sequence"/>
</dbReference>
<sequence length="1194" mass="133761">MSDEKSSDETSAPGWPTVEKYFNTYDEKQMKNYSDDIDNLLILDGLFSAVITAFIIPAYGLLQTNPTQLSTELLSRIVSHLEGEVVFAAHNPLLKGFKPTVAARWINSLWFVSLLLSLGSAFLGILAKQWIGEYLNWNNPTSAPRENVLVRQIRFEAWEAWHARALMAVIPAFLELAIVLFVSGLVVFVWSIDLVVALVVASSVFLFLLLFAILTFLPTIFKCCPYRSPTSWAVIATCRYIKLFAVRAGARLSQACSAVISSSDCLSLLPSHSPSQHSKADDKTLLEDGVKYSWRDRDLDGKSIDQLIDPITGRRGKAPIVLLAEHDMQVDILQGGHDVKANHPLPVDEVLASISTTVSEPDILFRALSWISAKSEDPKMLHQFAQCAESIHKDRLADDDVAFLKKRLLKDLDFPGHVIQIALLAGFRSLSLWYLLTRMHGGAGAASRSFISLRKAMRSKPLQPPDGNSVAGRMIRKIRAVYKLDSASELTGHEEELQPITLDFDVPPERPFLEKPTLSHLRVSGFVLASDIKMAVAEMLSDDVLTLDTVPKSAKGHDRAPAMRLLRFLHRSVAETLSTFHCVLLVDDYIGQTAWEGFVGDCFGILVATYNSIVKHHASTCFDSAYPGLRSSLVDLMTHYALIEFDANREMKLICILQSKQSTSWYSHNWARSALRYLPAQLFKANREDFHIYHRLVSLAMTSNEWTSKLSLEEITAFYVRLSDVLEFSCVAQSKNAGSYRQLEWLDSLSARDGEIADYLFAQRNDQGQSVQTGTQSPPNAPEDLLKGEQQDTQLNMQQKGEEDARKSSQKDAQVVRQSGRQSTRRDLLIKILDPLLDHVDLFDGIHTSLFKLLFELFVPVDKRLWLRPKLEKEGSHRLAYSYIVLHYPLDNLADQRWFDLFVWAADEWIRDIANARQHGATADHVGQVLEHMCAALDTAVKKGTKVRDPEAADFPWPTSMLPAPDPVSVRSVGTQASEVVVQTPRGPRFSCRLVGWKRSPGPSSSPAGPDQQETARPSQRARVLDDQPAGSSAPAPSPPRDDRAKSAVELFEGHAPAQLRALVQKLDDALAGDTGLGRRTKTDLKDLKNYLNAPQDEQPQFLQRRVERMRREQREAKRKVDEERRRSEELGRQKDREEEEREKIIEDNAAQDVDENLESESASLTTTRAAQSVSSPRESQGTSATETTMFEEA</sequence>
<feature type="domain" description="DUF6535" evidence="3">
    <location>
        <begin position="15"/>
        <end position="191"/>
    </location>
</feature>
<dbReference type="InterPro" id="IPR045338">
    <property type="entry name" value="DUF6535"/>
</dbReference>
<feature type="region of interest" description="Disordered" evidence="1">
    <location>
        <begin position="992"/>
        <end position="1045"/>
    </location>
</feature>
<keyword evidence="2" id="KW-0472">Membrane</keyword>
<feature type="region of interest" description="Disordered" evidence="1">
    <location>
        <begin position="1090"/>
        <end position="1194"/>
    </location>
</feature>
<dbReference type="AlphaFoldDB" id="A0A9P3G365"/>
<keyword evidence="5" id="KW-1185">Reference proteome</keyword>
<feature type="compositionally biased region" description="Basic and acidic residues" evidence="1">
    <location>
        <begin position="800"/>
        <end position="810"/>
    </location>
</feature>
<accession>A0A9P3G365</accession>
<evidence type="ECO:0000259" key="3">
    <source>
        <dbReference type="Pfam" id="PF20153"/>
    </source>
</evidence>
<evidence type="ECO:0000313" key="4">
    <source>
        <dbReference type="EMBL" id="GJE87257.1"/>
    </source>
</evidence>
<protein>
    <recommendedName>
        <fullName evidence="3">DUF6535 domain-containing protein</fullName>
    </recommendedName>
</protein>
<feature type="transmembrane region" description="Helical" evidence="2">
    <location>
        <begin position="196"/>
        <end position="217"/>
    </location>
</feature>
<dbReference type="Pfam" id="PF20153">
    <property type="entry name" value="DUF6535"/>
    <property type="match status" value="1"/>
</dbReference>